<name>A0ABR4FMK0_9EURO</name>
<dbReference type="Proteomes" id="UP001610563">
    <property type="component" value="Unassembled WGS sequence"/>
</dbReference>
<protein>
    <submittedName>
        <fullName evidence="1">Uncharacterized protein</fullName>
    </submittedName>
</protein>
<evidence type="ECO:0000313" key="1">
    <source>
        <dbReference type="EMBL" id="KAL2784455.1"/>
    </source>
</evidence>
<sequence>MSWETAAAEAEARRGADGTARALGRVLTQTPSHLSRVLYIPRHDGKTPHLPLYDVSSRYVDVIGDTAMGSGKYTVALGTMAKPGGGGGDDGGDVAYLVDFVDLRVDGVTARVRRRGVLGRGEDVEVGLSATEEEITLGIAGETTPISLETTYPIAPSCTKFGTIHHPYFHYPLTSGSMLAQLRWEIHPVQDGPLRYTLRRSALGPSALSEQYGAESGNSGPTTEAIYHHVGLGLSLSQAYSEGVLLLPPGIDPRAEAVYVASVLGMLWRLRGMETAGNERTAGKSRLRSVKRLLKGH</sequence>
<keyword evidence="2" id="KW-1185">Reference proteome</keyword>
<proteinExistence type="predicted"/>
<reference evidence="1 2" key="1">
    <citation type="submission" date="2024-07" db="EMBL/GenBank/DDBJ databases">
        <title>Section-level genome sequencing and comparative genomics of Aspergillus sections Usti and Cavernicolus.</title>
        <authorList>
            <consortium name="Lawrence Berkeley National Laboratory"/>
            <person name="Nybo J.L."/>
            <person name="Vesth T.C."/>
            <person name="Theobald S."/>
            <person name="Frisvad J.C."/>
            <person name="Larsen T.O."/>
            <person name="Kjaerboelling I."/>
            <person name="Rothschild-Mancinelli K."/>
            <person name="Lyhne E.K."/>
            <person name="Kogle M.E."/>
            <person name="Barry K."/>
            <person name="Clum A."/>
            <person name="Na H."/>
            <person name="Ledsgaard L."/>
            <person name="Lin J."/>
            <person name="Lipzen A."/>
            <person name="Kuo A."/>
            <person name="Riley R."/>
            <person name="Mondo S."/>
            <person name="Labutti K."/>
            <person name="Haridas S."/>
            <person name="Pangalinan J."/>
            <person name="Salamov A.A."/>
            <person name="Simmons B.A."/>
            <person name="Magnuson J.K."/>
            <person name="Chen J."/>
            <person name="Drula E."/>
            <person name="Henrissat B."/>
            <person name="Wiebenga A."/>
            <person name="Lubbers R.J."/>
            <person name="Gomes A.C."/>
            <person name="Makela M.R."/>
            <person name="Stajich J."/>
            <person name="Grigoriev I.V."/>
            <person name="Mortensen U.H."/>
            <person name="De Vries R.P."/>
            <person name="Baker S.E."/>
            <person name="Andersen M.R."/>
        </authorList>
    </citation>
    <scope>NUCLEOTIDE SEQUENCE [LARGE SCALE GENOMIC DNA]</scope>
    <source>
        <strain evidence="1 2">CBS 209.92</strain>
    </source>
</reference>
<gene>
    <name evidence="1" type="ORF">BJX66DRAFT_85244</name>
</gene>
<evidence type="ECO:0000313" key="2">
    <source>
        <dbReference type="Proteomes" id="UP001610563"/>
    </source>
</evidence>
<organism evidence="1 2">
    <name type="scientific">Aspergillus keveii</name>
    <dbReference type="NCBI Taxonomy" id="714993"/>
    <lineage>
        <taxon>Eukaryota</taxon>
        <taxon>Fungi</taxon>
        <taxon>Dikarya</taxon>
        <taxon>Ascomycota</taxon>
        <taxon>Pezizomycotina</taxon>
        <taxon>Eurotiomycetes</taxon>
        <taxon>Eurotiomycetidae</taxon>
        <taxon>Eurotiales</taxon>
        <taxon>Aspergillaceae</taxon>
        <taxon>Aspergillus</taxon>
        <taxon>Aspergillus subgen. Nidulantes</taxon>
    </lineage>
</organism>
<comment type="caution">
    <text evidence="1">The sequence shown here is derived from an EMBL/GenBank/DDBJ whole genome shotgun (WGS) entry which is preliminary data.</text>
</comment>
<accession>A0ABR4FMK0</accession>
<dbReference type="EMBL" id="JBFTWV010000179">
    <property type="protein sequence ID" value="KAL2784455.1"/>
    <property type="molecule type" value="Genomic_DNA"/>
</dbReference>